<dbReference type="SUPFAM" id="SSF103473">
    <property type="entry name" value="MFS general substrate transporter"/>
    <property type="match status" value="1"/>
</dbReference>
<feature type="transmembrane region" description="Helical" evidence="7">
    <location>
        <begin position="202"/>
        <end position="225"/>
    </location>
</feature>
<feature type="transmembrane region" description="Helical" evidence="7">
    <location>
        <begin position="162"/>
        <end position="181"/>
    </location>
</feature>
<dbReference type="AlphaFoldDB" id="A0A0E3JYT7"/>
<dbReference type="PANTHER" id="PTHR43124">
    <property type="entry name" value="PURINE EFFLUX PUMP PBUE"/>
    <property type="match status" value="1"/>
</dbReference>
<dbReference type="GO" id="GO:0022857">
    <property type="term" value="F:transmembrane transporter activity"/>
    <property type="evidence" value="ECO:0007669"/>
    <property type="project" value="InterPro"/>
</dbReference>
<evidence type="ECO:0000256" key="2">
    <source>
        <dbReference type="ARBA" id="ARBA00022448"/>
    </source>
</evidence>
<evidence type="ECO:0000256" key="6">
    <source>
        <dbReference type="ARBA" id="ARBA00023136"/>
    </source>
</evidence>
<evidence type="ECO:0000256" key="5">
    <source>
        <dbReference type="ARBA" id="ARBA00022989"/>
    </source>
</evidence>
<dbReference type="Proteomes" id="UP000033115">
    <property type="component" value="Chromosome"/>
</dbReference>
<dbReference type="EMBL" id="CP009933">
    <property type="protein sequence ID" value="AKA69255.1"/>
    <property type="molecule type" value="Genomic_DNA"/>
</dbReference>
<dbReference type="InterPro" id="IPR050189">
    <property type="entry name" value="MFS_Efflux_Transporters"/>
</dbReference>
<keyword evidence="6 7" id="KW-0472">Membrane</keyword>
<feature type="transmembrane region" description="Helical" evidence="7">
    <location>
        <begin position="76"/>
        <end position="98"/>
    </location>
</feature>
<feature type="transmembrane region" description="Helical" evidence="7">
    <location>
        <begin position="271"/>
        <end position="304"/>
    </location>
</feature>
<sequence length="394" mass="42400">MDEKKYGLTVKIAVLTLAAMLYTTSMTTPALGEIAKAFPNVSPTVVKQISTIPSLMMIIFSLVPGQLERFISKKSVIYLALILSFMGILPAFFGGMTLILVSRILFGAGHGMLFPYAASMIAYLFEGEERNALMGYKTSVGAVSGIVFQMLGGILAMYSWRYAFLGFLLIIPSCLMIMFMLPEPEKKSNTAEKVVSKGKVSINTYIIAVLNMLLNVLTFSFMTNVSIVMVSGKVGNAAQAGFVLTLFTVGSFIASMMYGRIISKIFKKFTIVLAVGLYGLSFLLLVSVNTYSMFCVAGIIYGLGFGTFNPEIVIKVIKSSPAPAAISTGILFALQGLGQFLSPFVLTAITKMLRISSVKAAWNVSAVCVLGAAIILCLVLAFGKSEKPPFTEAK</sequence>
<feature type="transmembrane region" description="Helical" evidence="7">
    <location>
        <begin position="48"/>
        <end position="64"/>
    </location>
</feature>
<feature type="transmembrane region" description="Helical" evidence="7">
    <location>
        <begin position="137"/>
        <end position="156"/>
    </location>
</feature>
<dbReference type="HOGENOM" id="CLU_001265_10_4_9"/>
<feature type="transmembrane region" description="Helical" evidence="7">
    <location>
        <begin position="104"/>
        <end position="125"/>
    </location>
</feature>
<accession>A0A0E3JYT7</accession>
<dbReference type="InterPro" id="IPR011701">
    <property type="entry name" value="MFS"/>
</dbReference>
<keyword evidence="2" id="KW-0813">Transport</keyword>
<evidence type="ECO:0000256" key="3">
    <source>
        <dbReference type="ARBA" id="ARBA00022475"/>
    </source>
</evidence>
<reference evidence="9 10" key="1">
    <citation type="journal article" date="2015" name="J. Biotechnol.">
        <title>Complete genome sequence of a malodorant-producing acetogen, Clostridium scatologenes ATCC 25775(T).</title>
        <authorList>
            <person name="Zhu Z."/>
            <person name="Guo T."/>
            <person name="Zheng H."/>
            <person name="Song T."/>
            <person name="Ouyang P."/>
            <person name="Xie J."/>
        </authorList>
    </citation>
    <scope>NUCLEOTIDE SEQUENCE [LARGE SCALE GENOMIC DNA]</scope>
    <source>
        <strain evidence="9 10">ATCC 25775</strain>
    </source>
</reference>
<dbReference type="InterPro" id="IPR020846">
    <property type="entry name" value="MFS_dom"/>
</dbReference>
<evidence type="ECO:0000256" key="1">
    <source>
        <dbReference type="ARBA" id="ARBA00004651"/>
    </source>
</evidence>
<dbReference type="PROSITE" id="PS50850">
    <property type="entry name" value="MFS"/>
    <property type="match status" value="1"/>
</dbReference>
<keyword evidence="5 7" id="KW-1133">Transmembrane helix</keyword>
<evidence type="ECO:0000259" key="8">
    <source>
        <dbReference type="PROSITE" id="PS50850"/>
    </source>
</evidence>
<dbReference type="RefSeq" id="WP_029163261.1">
    <property type="nucleotide sequence ID" value="NZ_CP009933.1"/>
</dbReference>
<dbReference type="STRING" id="1548.CSCA_2130"/>
<evidence type="ECO:0000256" key="7">
    <source>
        <dbReference type="SAM" id="Phobius"/>
    </source>
</evidence>
<proteinExistence type="predicted"/>
<dbReference type="KEGG" id="csq:CSCA_2130"/>
<name>A0A0E3JYT7_CLOSL</name>
<protein>
    <submittedName>
        <fullName evidence="9">Transporter protein</fullName>
    </submittedName>
</protein>
<feature type="transmembrane region" description="Helical" evidence="7">
    <location>
        <begin position="324"/>
        <end position="349"/>
    </location>
</feature>
<organism evidence="9 10">
    <name type="scientific">Clostridium scatologenes</name>
    <dbReference type="NCBI Taxonomy" id="1548"/>
    <lineage>
        <taxon>Bacteria</taxon>
        <taxon>Bacillati</taxon>
        <taxon>Bacillota</taxon>
        <taxon>Clostridia</taxon>
        <taxon>Eubacteriales</taxon>
        <taxon>Clostridiaceae</taxon>
        <taxon>Clostridium</taxon>
    </lineage>
</organism>
<dbReference type="InterPro" id="IPR036259">
    <property type="entry name" value="MFS_trans_sf"/>
</dbReference>
<evidence type="ECO:0000313" key="9">
    <source>
        <dbReference type="EMBL" id="AKA69255.1"/>
    </source>
</evidence>
<dbReference type="PANTHER" id="PTHR43124:SF3">
    <property type="entry name" value="CHLORAMPHENICOL EFFLUX PUMP RV0191"/>
    <property type="match status" value="1"/>
</dbReference>
<feature type="transmembrane region" description="Helical" evidence="7">
    <location>
        <begin position="361"/>
        <end position="382"/>
    </location>
</feature>
<comment type="subcellular location">
    <subcellularLocation>
        <location evidence="1">Cell membrane</location>
        <topology evidence="1">Multi-pass membrane protein</topology>
    </subcellularLocation>
</comment>
<feature type="transmembrane region" description="Helical" evidence="7">
    <location>
        <begin position="237"/>
        <end position="259"/>
    </location>
</feature>
<keyword evidence="3" id="KW-1003">Cell membrane</keyword>
<dbReference type="Gene3D" id="1.20.1250.20">
    <property type="entry name" value="MFS general substrate transporter like domains"/>
    <property type="match status" value="1"/>
</dbReference>
<keyword evidence="4 7" id="KW-0812">Transmembrane</keyword>
<evidence type="ECO:0000313" key="10">
    <source>
        <dbReference type="Proteomes" id="UP000033115"/>
    </source>
</evidence>
<evidence type="ECO:0000256" key="4">
    <source>
        <dbReference type="ARBA" id="ARBA00022692"/>
    </source>
</evidence>
<dbReference type="GO" id="GO:0005886">
    <property type="term" value="C:plasma membrane"/>
    <property type="evidence" value="ECO:0007669"/>
    <property type="project" value="UniProtKB-SubCell"/>
</dbReference>
<keyword evidence="10" id="KW-1185">Reference proteome</keyword>
<feature type="domain" description="Major facilitator superfamily (MFS) profile" evidence="8">
    <location>
        <begin position="8"/>
        <end position="389"/>
    </location>
</feature>
<gene>
    <name evidence="9" type="ORF">CSCA_2130</name>
</gene>
<dbReference type="Pfam" id="PF07690">
    <property type="entry name" value="MFS_1"/>
    <property type="match status" value="1"/>
</dbReference>